<organism evidence="1 2">
    <name type="scientific">Psychromicrobium silvestre</name>
    <dbReference type="NCBI Taxonomy" id="1645614"/>
    <lineage>
        <taxon>Bacteria</taxon>
        <taxon>Bacillati</taxon>
        <taxon>Actinomycetota</taxon>
        <taxon>Actinomycetes</taxon>
        <taxon>Micrococcales</taxon>
        <taxon>Micrococcaceae</taxon>
        <taxon>Psychromicrobium</taxon>
    </lineage>
</organism>
<name>A0A7Y9S3L8_9MICC</name>
<evidence type="ECO:0000313" key="2">
    <source>
        <dbReference type="Proteomes" id="UP000521748"/>
    </source>
</evidence>
<dbReference type="EMBL" id="JACBYQ010000001">
    <property type="protein sequence ID" value="NYE93933.1"/>
    <property type="molecule type" value="Genomic_DNA"/>
</dbReference>
<evidence type="ECO:0000313" key="1">
    <source>
        <dbReference type="EMBL" id="NYE93933.1"/>
    </source>
</evidence>
<gene>
    <name evidence="1" type="ORF">FHU41_000154</name>
</gene>
<protein>
    <submittedName>
        <fullName evidence="1">Uncharacterized protein</fullName>
    </submittedName>
</protein>
<reference evidence="1 2" key="1">
    <citation type="submission" date="2020-07" db="EMBL/GenBank/DDBJ databases">
        <title>Sequencing the genomes of 1000 actinobacteria strains.</title>
        <authorList>
            <person name="Klenk H.-P."/>
        </authorList>
    </citation>
    <scope>NUCLEOTIDE SEQUENCE [LARGE SCALE GENOMIC DNA]</scope>
    <source>
        <strain evidence="1 2">DSM 102047</strain>
    </source>
</reference>
<comment type="caution">
    <text evidence="1">The sequence shown here is derived from an EMBL/GenBank/DDBJ whole genome shotgun (WGS) entry which is preliminary data.</text>
</comment>
<dbReference type="RefSeq" id="WP_281360501.1">
    <property type="nucleotide sequence ID" value="NZ_JACBYQ010000001.1"/>
</dbReference>
<dbReference type="AlphaFoldDB" id="A0A7Y9S3L8"/>
<keyword evidence="2" id="KW-1185">Reference proteome</keyword>
<accession>A0A7Y9S3L8</accession>
<sequence>MRLDHTVAQAAQLLASRGLAEVEQNEDRLLYRRNFQEFEEKS</sequence>
<proteinExistence type="predicted"/>
<dbReference type="Proteomes" id="UP000521748">
    <property type="component" value="Unassembled WGS sequence"/>
</dbReference>